<name>A0A1F4SQF8_UNCSA</name>
<dbReference type="STRING" id="1802579.A2310_07705"/>
<dbReference type="InterPro" id="IPR015424">
    <property type="entry name" value="PyrdxlP-dep_Trfase"/>
</dbReference>
<dbReference type="InterPro" id="IPR000653">
    <property type="entry name" value="DegT/StrS_aminotransferase"/>
</dbReference>
<evidence type="ECO:0000256" key="5">
    <source>
        <dbReference type="RuleBase" id="RU004508"/>
    </source>
</evidence>
<evidence type="ECO:0000256" key="3">
    <source>
        <dbReference type="PIRSR" id="PIRSR000390-1"/>
    </source>
</evidence>
<organism evidence="6 7">
    <name type="scientific">candidate division WOR-1 bacterium RIFOXYB2_FULL_37_13</name>
    <dbReference type="NCBI Taxonomy" id="1802579"/>
    <lineage>
        <taxon>Bacteria</taxon>
        <taxon>Bacillati</taxon>
        <taxon>Saganbacteria</taxon>
    </lineage>
</organism>
<dbReference type="AlphaFoldDB" id="A0A1F4SQF8"/>
<dbReference type="Proteomes" id="UP000178417">
    <property type="component" value="Unassembled WGS sequence"/>
</dbReference>
<dbReference type="InterPro" id="IPR015421">
    <property type="entry name" value="PyrdxlP-dep_Trfase_major"/>
</dbReference>
<evidence type="ECO:0000256" key="4">
    <source>
        <dbReference type="PIRSR" id="PIRSR000390-2"/>
    </source>
</evidence>
<protein>
    <submittedName>
        <fullName evidence="6">Transcriptional regulator</fullName>
    </submittedName>
</protein>
<keyword evidence="1 4" id="KW-0663">Pyridoxal phosphate</keyword>
<dbReference type="PANTHER" id="PTHR30244:SF36">
    <property type="entry name" value="3-OXO-GLUCOSE-6-PHOSPHATE:GLUTAMATE AMINOTRANSFERASE"/>
    <property type="match status" value="1"/>
</dbReference>
<dbReference type="EMBL" id="MEUB01000027">
    <property type="protein sequence ID" value="OGC22684.1"/>
    <property type="molecule type" value="Genomic_DNA"/>
</dbReference>
<dbReference type="SUPFAM" id="SSF53383">
    <property type="entry name" value="PLP-dependent transferases"/>
    <property type="match status" value="1"/>
</dbReference>
<sequence>MKVEFSYLGRQFIQLDEDNNKSLTDYIFDDLKEFIKTGDFTLGKKLEEFEEKFFDFIGVKHAIGVNSGTDALILSLKALGIGFGDEVITCAETFIATAGAIAATGAKPVFVDVNDEFTIDVDIIEPAITKKTKAIMPVWFTGNAPNMNKILEIAGKYNLPIVEDSCCGIDADINGKKAGSFGITGAFSFHPLKNLNIWSDGGMITTNSDEMNKKLRLLRNHGLASRDEVEIFGFNSRLDTFQAVIALRLLPDVKKITDKRIANAKRLDDGFNDLSDFIEIPKRNLNVRQVFHLYILRVKNRDQLLKYCNDKGIEAKVHYPIPLPYQKCCQHLGYKKGDFPKTERDCQSIITFPAHQHLTEDEIQYIIDTVKEFYRE</sequence>
<dbReference type="InterPro" id="IPR015422">
    <property type="entry name" value="PyrdxlP-dep_Trfase_small"/>
</dbReference>
<feature type="active site" description="Proton acceptor" evidence="3">
    <location>
        <position position="193"/>
    </location>
</feature>
<evidence type="ECO:0000313" key="7">
    <source>
        <dbReference type="Proteomes" id="UP000178417"/>
    </source>
</evidence>
<comment type="caution">
    <text evidence="6">The sequence shown here is derived from an EMBL/GenBank/DDBJ whole genome shotgun (WGS) entry which is preliminary data.</text>
</comment>
<dbReference type="PANTHER" id="PTHR30244">
    <property type="entry name" value="TRANSAMINASE"/>
    <property type="match status" value="1"/>
</dbReference>
<dbReference type="Gene3D" id="3.90.1150.10">
    <property type="entry name" value="Aspartate Aminotransferase, domain 1"/>
    <property type="match status" value="1"/>
</dbReference>
<feature type="modified residue" description="N6-(pyridoxal phosphate)lysine" evidence="4">
    <location>
        <position position="193"/>
    </location>
</feature>
<evidence type="ECO:0000313" key="6">
    <source>
        <dbReference type="EMBL" id="OGC22684.1"/>
    </source>
</evidence>
<proteinExistence type="inferred from homology"/>
<comment type="similarity">
    <text evidence="2 5">Belongs to the DegT/DnrJ/EryC1 family.</text>
</comment>
<gene>
    <name evidence="6" type="ORF">A2310_07705</name>
</gene>
<dbReference type="PIRSF" id="PIRSF000390">
    <property type="entry name" value="PLP_StrS"/>
    <property type="match status" value="1"/>
</dbReference>
<reference evidence="6 7" key="1">
    <citation type="journal article" date="2016" name="Nat. Commun.">
        <title>Thousands of microbial genomes shed light on interconnected biogeochemical processes in an aquifer system.</title>
        <authorList>
            <person name="Anantharaman K."/>
            <person name="Brown C.T."/>
            <person name="Hug L.A."/>
            <person name="Sharon I."/>
            <person name="Castelle C.J."/>
            <person name="Probst A.J."/>
            <person name="Thomas B.C."/>
            <person name="Singh A."/>
            <person name="Wilkins M.J."/>
            <person name="Karaoz U."/>
            <person name="Brodie E.L."/>
            <person name="Williams K.H."/>
            <person name="Hubbard S.S."/>
            <person name="Banfield J.F."/>
        </authorList>
    </citation>
    <scope>NUCLEOTIDE SEQUENCE [LARGE SCALE GENOMIC DNA]</scope>
</reference>
<dbReference type="GO" id="GO:0008483">
    <property type="term" value="F:transaminase activity"/>
    <property type="evidence" value="ECO:0007669"/>
    <property type="project" value="TreeGrafter"/>
</dbReference>
<dbReference type="Pfam" id="PF01041">
    <property type="entry name" value="DegT_DnrJ_EryC1"/>
    <property type="match status" value="1"/>
</dbReference>
<evidence type="ECO:0000256" key="1">
    <source>
        <dbReference type="ARBA" id="ARBA00022898"/>
    </source>
</evidence>
<dbReference type="GO" id="GO:0030170">
    <property type="term" value="F:pyridoxal phosphate binding"/>
    <property type="evidence" value="ECO:0007669"/>
    <property type="project" value="TreeGrafter"/>
</dbReference>
<dbReference type="CDD" id="cd00616">
    <property type="entry name" value="AHBA_syn"/>
    <property type="match status" value="1"/>
</dbReference>
<dbReference type="GO" id="GO:0000271">
    <property type="term" value="P:polysaccharide biosynthetic process"/>
    <property type="evidence" value="ECO:0007669"/>
    <property type="project" value="TreeGrafter"/>
</dbReference>
<accession>A0A1F4SQF8</accession>
<evidence type="ECO:0000256" key="2">
    <source>
        <dbReference type="ARBA" id="ARBA00037999"/>
    </source>
</evidence>
<dbReference type="Gene3D" id="3.40.640.10">
    <property type="entry name" value="Type I PLP-dependent aspartate aminotransferase-like (Major domain)"/>
    <property type="match status" value="1"/>
</dbReference>